<comment type="similarity">
    <text evidence="3">Belongs to the aldolase class II family. AraD/FucA subfamily.</text>
</comment>
<dbReference type="GO" id="GO:0046872">
    <property type="term" value="F:metal ion binding"/>
    <property type="evidence" value="ECO:0007669"/>
    <property type="project" value="UniProtKB-KW"/>
</dbReference>
<proteinExistence type="inferred from homology"/>
<dbReference type="Gene3D" id="3.40.225.10">
    <property type="entry name" value="Class II aldolase/adducin N-terminal domain"/>
    <property type="match status" value="1"/>
</dbReference>
<dbReference type="GO" id="GO:0008742">
    <property type="term" value="F:L-ribulose-phosphate 4-epimerase activity"/>
    <property type="evidence" value="ECO:0007669"/>
    <property type="project" value="UniProtKB-EC"/>
</dbReference>
<protein>
    <recommendedName>
        <fullName evidence="4">L-ribulose-5-phosphate 4-epimerase</fullName>
        <ecNumber evidence="4">5.1.3.4</ecNumber>
    </recommendedName>
</protein>
<evidence type="ECO:0000313" key="9">
    <source>
        <dbReference type="Proteomes" id="UP000233440"/>
    </source>
</evidence>
<evidence type="ECO:0000256" key="3">
    <source>
        <dbReference type="ARBA" id="ARBA00010037"/>
    </source>
</evidence>
<keyword evidence="8" id="KW-0413">Isomerase</keyword>
<comment type="cofactor">
    <cofactor evidence="2">
        <name>Zn(2+)</name>
        <dbReference type="ChEBI" id="CHEBI:29105"/>
    </cofactor>
</comment>
<sequence length="223" mass="24995">MLEEIKKLVCDANKSLKELNLVKWTSGNVSFRDSNTNNVVIKPSGVHFDDLKPEDMVVVDLYGNVVEGHLKPSVDTASHLYVYRHRDDIHSIVHTHSPFATSFAIRGLNIPSYTTTAANIFKDYVPCSDFAAIGEEEIGRQIVDNIGSSPAVLLRNHGVFTVGTDIEHALKAAVILEETAEYAHYATLHDPDLMPLRKEIIEQCNHFYRTSYGQTEKKDQTIL</sequence>
<dbReference type="GO" id="GO:0016832">
    <property type="term" value="F:aldehyde-lyase activity"/>
    <property type="evidence" value="ECO:0007669"/>
    <property type="project" value="TreeGrafter"/>
</dbReference>
<dbReference type="PANTHER" id="PTHR22789">
    <property type="entry name" value="FUCULOSE PHOSPHATE ALDOLASE"/>
    <property type="match status" value="1"/>
</dbReference>
<dbReference type="InterPro" id="IPR036409">
    <property type="entry name" value="Aldolase_II/adducin_N_sf"/>
</dbReference>
<keyword evidence="9" id="KW-1185">Reference proteome</keyword>
<dbReference type="RefSeq" id="WP_101352946.1">
    <property type="nucleotide sequence ID" value="NZ_PIQO01000002.1"/>
</dbReference>
<name>A0A2N3LNV6_9BACI</name>
<keyword evidence="5" id="KW-0479">Metal-binding</keyword>
<dbReference type="InterPro" id="IPR050197">
    <property type="entry name" value="Aldolase_class_II_sugar_metab"/>
</dbReference>
<dbReference type="SUPFAM" id="SSF53639">
    <property type="entry name" value="AraD/HMP-PK domain-like"/>
    <property type="match status" value="1"/>
</dbReference>
<dbReference type="GO" id="GO:0005829">
    <property type="term" value="C:cytosol"/>
    <property type="evidence" value="ECO:0007669"/>
    <property type="project" value="TreeGrafter"/>
</dbReference>
<evidence type="ECO:0000256" key="1">
    <source>
        <dbReference type="ARBA" id="ARBA00001726"/>
    </source>
</evidence>
<dbReference type="NCBIfam" id="NF005123">
    <property type="entry name" value="PRK06557.1"/>
    <property type="match status" value="1"/>
</dbReference>
<gene>
    <name evidence="8" type="ORF">CWO92_04200</name>
</gene>
<dbReference type="GO" id="GO:0019323">
    <property type="term" value="P:pentose catabolic process"/>
    <property type="evidence" value="ECO:0007669"/>
    <property type="project" value="TreeGrafter"/>
</dbReference>
<dbReference type="Pfam" id="PF00596">
    <property type="entry name" value="Aldolase_II"/>
    <property type="match status" value="1"/>
</dbReference>
<comment type="caution">
    <text evidence="8">The sequence shown here is derived from an EMBL/GenBank/DDBJ whole genome shotgun (WGS) entry which is preliminary data.</text>
</comment>
<accession>A0A2N3LNV6</accession>
<dbReference type="AlphaFoldDB" id="A0A2N3LNV6"/>
<dbReference type="PANTHER" id="PTHR22789:SF8">
    <property type="entry name" value="L-RIBULOSE-5-PHOSPHATE 4-EPIMERASE SGBE"/>
    <property type="match status" value="1"/>
</dbReference>
<evidence type="ECO:0000256" key="2">
    <source>
        <dbReference type="ARBA" id="ARBA00001947"/>
    </source>
</evidence>
<dbReference type="InterPro" id="IPR001303">
    <property type="entry name" value="Aldolase_II/adducin_N"/>
</dbReference>
<comment type="catalytic activity">
    <reaction evidence="1">
        <text>L-ribulose 5-phosphate = D-xylulose 5-phosphate</text>
        <dbReference type="Rhea" id="RHEA:22368"/>
        <dbReference type="ChEBI" id="CHEBI:57737"/>
        <dbReference type="ChEBI" id="CHEBI:58226"/>
        <dbReference type="EC" id="5.1.3.4"/>
    </reaction>
</comment>
<feature type="domain" description="Class II aldolase/adducin N-terminal" evidence="7">
    <location>
        <begin position="7"/>
        <end position="184"/>
    </location>
</feature>
<evidence type="ECO:0000256" key="4">
    <source>
        <dbReference type="ARBA" id="ARBA00013186"/>
    </source>
</evidence>
<dbReference type="SMART" id="SM01007">
    <property type="entry name" value="Aldolase_II"/>
    <property type="match status" value="1"/>
</dbReference>
<evidence type="ECO:0000256" key="5">
    <source>
        <dbReference type="ARBA" id="ARBA00022723"/>
    </source>
</evidence>
<evidence type="ECO:0000259" key="7">
    <source>
        <dbReference type="SMART" id="SM01007"/>
    </source>
</evidence>
<dbReference type="OrthoDB" id="9794581at2"/>
<dbReference type="EC" id="5.1.3.4" evidence="4"/>
<evidence type="ECO:0000313" key="8">
    <source>
        <dbReference type="EMBL" id="PKR86308.1"/>
    </source>
</evidence>
<dbReference type="EMBL" id="PIQO01000002">
    <property type="protein sequence ID" value="PKR86308.1"/>
    <property type="molecule type" value="Genomic_DNA"/>
</dbReference>
<reference evidence="8 9" key="1">
    <citation type="submission" date="2017-11" db="EMBL/GenBank/DDBJ databases">
        <title>Bacillus camelliae sp. nov., isolated from pu'er tea.</title>
        <authorList>
            <person name="Niu L."/>
        </authorList>
    </citation>
    <scope>NUCLEOTIDE SEQUENCE [LARGE SCALE GENOMIC DNA]</scope>
    <source>
        <strain evidence="8 9">7578-1</strain>
    </source>
</reference>
<dbReference type="Proteomes" id="UP000233440">
    <property type="component" value="Unassembled WGS sequence"/>
</dbReference>
<evidence type="ECO:0000256" key="6">
    <source>
        <dbReference type="ARBA" id="ARBA00022833"/>
    </source>
</evidence>
<organism evidence="8 9">
    <name type="scientific">Heyndrickxia camelliae</name>
    <dbReference type="NCBI Taxonomy" id="1707093"/>
    <lineage>
        <taxon>Bacteria</taxon>
        <taxon>Bacillati</taxon>
        <taxon>Bacillota</taxon>
        <taxon>Bacilli</taxon>
        <taxon>Bacillales</taxon>
        <taxon>Bacillaceae</taxon>
        <taxon>Heyndrickxia</taxon>
    </lineage>
</organism>
<keyword evidence="6" id="KW-0862">Zinc</keyword>